<evidence type="ECO:0000256" key="5">
    <source>
        <dbReference type="SAM" id="MobiDB-lite"/>
    </source>
</evidence>
<dbReference type="EMBL" id="CAXKWB010023199">
    <property type="protein sequence ID" value="CAL4124914.1"/>
    <property type="molecule type" value="Genomic_DNA"/>
</dbReference>
<evidence type="ECO:0000256" key="3">
    <source>
        <dbReference type="ARBA" id="ARBA00025466"/>
    </source>
</evidence>
<feature type="region of interest" description="Disordered" evidence="5">
    <location>
        <begin position="42"/>
        <end position="62"/>
    </location>
</feature>
<feature type="coiled-coil region" evidence="4">
    <location>
        <begin position="293"/>
        <end position="320"/>
    </location>
</feature>
<feature type="non-terminal residue" evidence="7">
    <location>
        <position position="1"/>
    </location>
</feature>
<comment type="caution">
    <text evidence="7">The sequence shown here is derived from an EMBL/GenBank/DDBJ whole genome shotgun (WGS) entry which is preliminary data.</text>
</comment>
<dbReference type="Proteomes" id="UP001497623">
    <property type="component" value="Unassembled WGS sequence"/>
</dbReference>
<dbReference type="GO" id="GO:0005634">
    <property type="term" value="C:nucleus"/>
    <property type="evidence" value="ECO:0007669"/>
    <property type="project" value="TreeGrafter"/>
</dbReference>
<evidence type="ECO:0000256" key="2">
    <source>
        <dbReference type="ARBA" id="ARBA00016807"/>
    </source>
</evidence>
<evidence type="ECO:0000259" key="6">
    <source>
        <dbReference type="Pfam" id="PF13873"/>
    </source>
</evidence>
<protein>
    <recommendedName>
        <fullName evidence="2">Regulatory protein zeste</fullName>
    </recommendedName>
</protein>
<comment type="function">
    <text evidence="3">Involved in transvection phenomena (= synapsis-dependent gene expression), where the synaptic pairing of chromosomes carrying genes with which zeste interacts influences the expression of these genes. Zeste binds to DNA and stimulates transcription from a nearby promoter.</text>
</comment>
<feature type="compositionally biased region" description="Polar residues" evidence="5">
    <location>
        <begin position="187"/>
        <end position="208"/>
    </location>
</feature>
<feature type="domain" description="Myb/SANT-like DNA-binding" evidence="6">
    <location>
        <begin position="2"/>
        <end position="47"/>
    </location>
</feature>
<accession>A0AAV2RGG6</accession>
<organism evidence="7 8">
    <name type="scientific">Meganyctiphanes norvegica</name>
    <name type="common">Northern krill</name>
    <name type="synonym">Thysanopoda norvegica</name>
    <dbReference type="NCBI Taxonomy" id="48144"/>
    <lineage>
        <taxon>Eukaryota</taxon>
        <taxon>Metazoa</taxon>
        <taxon>Ecdysozoa</taxon>
        <taxon>Arthropoda</taxon>
        <taxon>Crustacea</taxon>
        <taxon>Multicrustacea</taxon>
        <taxon>Malacostraca</taxon>
        <taxon>Eumalacostraca</taxon>
        <taxon>Eucarida</taxon>
        <taxon>Euphausiacea</taxon>
        <taxon>Euphausiidae</taxon>
        <taxon>Meganyctiphanes</taxon>
    </lineage>
</organism>
<dbReference type="Pfam" id="PF13873">
    <property type="entry name" value="Myb_DNA-bind_5"/>
    <property type="match status" value="1"/>
</dbReference>
<dbReference type="PANTHER" id="PTHR23098">
    <property type="entry name" value="AGAP001331-PA-RELATED"/>
    <property type="match status" value="1"/>
</dbReference>
<reference evidence="7 8" key="1">
    <citation type="submission" date="2024-05" db="EMBL/GenBank/DDBJ databases">
        <authorList>
            <person name="Wallberg A."/>
        </authorList>
    </citation>
    <scope>NUCLEOTIDE SEQUENCE [LARGE SCALE GENOMIC DNA]</scope>
</reference>
<name>A0AAV2RGG6_MEGNR</name>
<proteinExistence type="predicted"/>
<evidence type="ECO:0000313" key="8">
    <source>
        <dbReference type="Proteomes" id="UP001497623"/>
    </source>
</evidence>
<sequence length="334" mass="37466">GRTSNKRKLTWMAIAEKVNGVSNVKRDANDISKKFKLLKNDAKKNAARQRNHMNGTGGGPVKDEKLSELDEQMMYFVPDCFAYGFKGDNDLESNYEETPVQTLSSSQDPYTLDMYTDVEDSQLLEIMDNQDQDPLDTSSTLTLFTQEEDSQILDNPNITFEVDNKYPINVLKRSEFISPPKLIIPNTPTSVKSKTKKNTANPGTSSSKRCLIPNQMPVGGKKIEIIDVESVVPIIAQQPASSTVSPVGKIISPPIPKKRKRTTIRPNKFTVVGNLLEVQEGIHGALNKIDKNVETLGENVKDIAKNIKELTESMNNFADRMMKRYEFKNEVHDI</sequence>
<dbReference type="PANTHER" id="PTHR23098:SF16">
    <property type="entry name" value="REGULATORY PROTEIN ZESTE"/>
    <property type="match status" value="1"/>
</dbReference>
<comment type="subunit">
    <text evidence="1">Self-associates forming complexes of several hundred monomers.</text>
</comment>
<feature type="region of interest" description="Disordered" evidence="5">
    <location>
        <begin position="187"/>
        <end position="213"/>
    </location>
</feature>
<keyword evidence="4" id="KW-0175">Coiled coil</keyword>
<evidence type="ECO:0000256" key="4">
    <source>
        <dbReference type="SAM" id="Coils"/>
    </source>
</evidence>
<gene>
    <name evidence="7" type="ORF">MNOR_LOCUS24872</name>
</gene>
<evidence type="ECO:0000313" key="7">
    <source>
        <dbReference type="EMBL" id="CAL4124914.1"/>
    </source>
</evidence>
<keyword evidence="8" id="KW-1185">Reference proteome</keyword>
<dbReference type="InterPro" id="IPR028002">
    <property type="entry name" value="Myb_DNA-bind_5"/>
</dbReference>
<evidence type="ECO:0000256" key="1">
    <source>
        <dbReference type="ARBA" id="ARBA00011764"/>
    </source>
</evidence>
<dbReference type="AlphaFoldDB" id="A0AAV2RGG6"/>